<accession>A0A6B9FH60</accession>
<feature type="chain" id="PRO_5025596175" evidence="1">
    <location>
        <begin position="23"/>
        <end position="95"/>
    </location>
</feature>
<dbReference type="Proteomes" id="UP000012488">
    <property type="component" value="Chromosome"/>
</dbReference>
<keyword evidence="1" id="KW-0732">Signal</keyword>
<dbReference type="EMBL" id="CP043538">
    <property type="protein sequence ID" value="QGY02011.1"/>
    <property type="molecule type" value="Genomic_DNA"/>
</dbReference>
<dbReference type="RefSeq" id="WP_010684782.1">
    <property type="nucleotide sequence ID" value="NZ_CP043538.1"/>
</dbReference>
<feature type="signal peptide" evidence="1">
    <location>
        <begin position="1"/>
        <end position="22"/>
    </location>
</feature>
<dbReference type="KEGG" id="mmes:MMSR116_09050"/>
<organism evidence="2 3">
    <name type="scientific">Methylobacterium mesophilicum SR1.6/6</name>
    <dbReference type="NCBI Taxonomy" id="908290"/>
    <lineage>
        <taxon>Bacteria</taxon>
        <taxon>Pseudomonadati</taxon>
        <taxon>Pseudomonadota</taxon>
        <taxon>Alphaproteobacteria</taxon>
        <taxon>Hyphomicrobiales</taxon>
        <taxon>Methylobacteriaceae</taxon>
        <taxon>Methylobacterium</taxon>
    </lineage>
</organism>
<evidence type="ECO:0000256" key="1">
    <source>
        <dbReference type="SAM" id="SignalP"/>
    </source>
</evidence>
<protein>
    <submittedName>
        <fullName evidence="2">Uncharacterized protein</fullName>
    </submittedName>
</protein>
<name>A0A6B9FH60_9HYPH</name>
<proteinExistence type="predicted"/>
<sequence length="95" mass="9928">MTVARLLTAALAVSLSILAARASELEQAGTIDQPADMERMLEAPTLPAPATKPASEDSAPVALPKLSVTTIEPVPKPLPPLKPLPKWDPHVCIGC</sequence>
<dbReference type="AlphaFoldDB" id="A0A6B9FH60"/>
<evidence type="ECO:0000313" key="3">
    <source>
        <dbReference type="Proteomes" id="UP000012488"/>
    </source>
</evidence>
<gene>
    <name evidence="2" type="ORF">MMSR116_09050</name>
</gene>
<evidence type="ECO:0000313" key="2">
    <source>
        <dbReference type="EMBL" id="QGY02011.1"/>
    </source>
</evidence>
<reference evidence="2 3" key="1">
    <citation type="journal article" date="2012" name="Genet. Mol. Biol.">
        <title>Analysis of 16S rRNA and mxaF genes revealing insights into Methylobacterium niche-specific plant association.</title>
        <authorList>
            <person name="Dourado M.N."/>
            <person name="Andreote F.D."/>
            <person name="Dini-Andreote F."/>
            <person name="Conti R."/>
            <person name="Araujo J.M."/>
            <person name="Araujo W.L."/>
        </authorList>
    </citation>
    <scope>NUCLEOTIDE SEQUENCE [LARGE SCALE GENOMIC DNA]</scope>
    <source>
        <strain evidence="2 3">SR1.6/6</strain>
    </source>
</reference>
<reference evidence="2 3" key="2">
    <citation type="journal article" date="2013" name="Genome Announc.">
        <title>Draft Genome Sequence of Methylobacterium mesophilicum Strain SR1.6/6, Isolated from Citrus sinensis.</title>
        <authorList>
            <person name="Marinho Almeida D."/>
            <person name="Dini-Andreote F."/>
            <person name="Camargo Neves A.A."/>
            <person name="Juca Ramos R.T."/>
            <person name="Andreote F.D."/>
            <person name="Carneiro A.R."/>
            <person name="Oliveira de Souza Lima A."/>
            <person name="Caracciolo Gomes de Sa P.H."/>
            <person name="Ribeiro Barbosa M.S."/>
            <person name="Araujo W.L."/>
            <person name="Silva A."/>
        </authorList>
    </citation>
    <scope>NUCLEOTIDE SEQUENCE [LARGE SCALE GENOMIC DNA]</scope>
    <source>
        <strain evidence="2 3">SR1.6/6</strain>
    </source>
</reference>